<dbReference type="AlphaFoldDB" id="A0A846I6W8"/>
<name>A0A846I6W8_CLOBO</name>
<comment type="caution">
    <text evidence="1">The sequence shown here is derived from an EMBL/GenBank/DDBJ whole genome shotgun (WGS) entry which is preliminary data.</text>
</comment>
<reference evidence="1 2" key="1">
    <citation type="submission" date="2019-02" db="EMBL/GenBank/DDBJ databases">
        <title>Genome sequencing of Clostridium botulinum clinical isolates.</title>
        <authorList>
            <person name="Brunt J."/>
            <person name="Van Vliet A.H.M."/>
            <person name="Stringer S.C."/>
            <person name="Grant K.A."/>
            <person name="Carter A.C."/>
            <person name="Peck M.W."/>
        </authorList>
    </citation>
    <scope>NUCLEOTIDE SEQUENCE [LARGE SCALE GENOMIC DNA]</scope>
    <source>
        <strain evidence="1 2">H142660711</strain>
    </source>
</reference>
<sequence length="31" mass="3803">MQYLNKICQNRFDFYICGIKLRSILFLDKAF</sequence>
<accession>A0A846I6W8</accession>
<gene>
    <name evidence="1" type="ORF">EXM69_15575</name>
</gene>
<proteinExistence type="predicted"/>
<evidence type="ECO:0000313" key="2">
    <source>
        <dbReference type="Proteomes" id="UP000473887"/>
    </source>
</evidence>
<dbReference type="EMBL" id="SGKC01000036">
    <property type="protein sequence ID" value="NEZ93325.1"/>
    <property type="molecule type" value="Genomic_DNA"/>
</dbReference>
<dbReference type="Proteomes" id="UP000473887">
    <property type="component" value="Unassembled WGS sequence"/>
</dbReference>
<protein>
    <submittedName>
        <fullName evidence="1">Uncharacterized protein</fullName>
    </submittedName>
</protein>
<organism evidence="1 2">
    <name type="scientific">Clostridium botulinum</name>
    <dbReference type="NCBI Taxonomy" id="1491"/>
    <lineage>
        <taxon>Bacteria</taxon>
        <taxon>Bacillati</taxon>
        <taxon>Bacillota</taxon>
        <taxon>Clostridia</taxon>
        <taxon>Eubacteriales</taxon>
        <taxon>Clostridiaceae</taxon>
        <taxon>Clostridium</taxon>
    </lineage>
</organism>
<evidence type="ECO:0000313" key="1">
    <source>
        <dbReference type="EMBL" id="NEZ93325.1"/>
    </source>
</evidence>